<evidence type="ECO:0000259" key="6">
    <source>
        <dbReference type="Pfam" id="PF00171"/>
    </source>
</evidence>
<dbReference type="RefSeq" id="WP_232833411.1">
    <property type="nucleotide sequence ID" value="NZ_CP139965.1"/>
</dbReference>
<organism evidence="7 8">
    <name type="scientific">Paraburkholderia kururiensis</name>
    <dbReference type="NCBI Taxonomy" id="984307"/>
    <lineage>
        <taxon>Bacteria</taxon>
        <taxon>Pseudomonadati</taxon>
        <taxon>Pseudomonadota</taxon>
        <taxon>Betaproteobacteria</taxon>
        <taxon>Burkholderiales</taxon>
        <taxon>Burkholderiaceae</taxon>
        <taxon>Paraburkholderia</taxon>
    </lineage>
</organism>
<sequence>MLTTEPRAASHSASAADAADSGIPLIRNFIDGQYRDGVRWFDKRSPLDHAVIARVAEAGREQVDAAVQAARNALHGPWGTMTVTERVDVLYALADGINRRFDDFLAAEVADTGKPMSLARHLDIPRGAANFRIFADVVKNVPTECFEMATPDGAGAINYAMRRPVGVVGVICPWNLPLLLMTWKVGPALACGNTVVVKPSEETPQTAALLGEVMNAAGVPRGVYNVVHGFGPGSAGEFLTTHPGVNAITFTGETRTGAAIMKAAADGARPVSLEMGGKNAAIVFADCDFDAAVEGTLRSCFANAGQVCLGTERVYVERPIFERFVAALKAGAEALRIGRPEDPATGLGPLISEEHRRKVLSYYAKAAELGATVVTGGGVPDMPGDLKEGAWVQPTLWTGLGDDSPIAREEIFGPCALIMPFDSEQEVIRRTNDNAYGLATAIWTTHLARAHRVAASIEVGIAWVNSWFLRDLRTPFGGAKQSGIGREGGVHSLEFYTELKNVCVKL</sequence>
<dbReference type="InterPro" id="IPR016161">
    <property type="entry name" value="Ald_DH/histidinol_DH"/>
</dbReference>
<dbReference type="NCBIfam" id="TIGR03216">
    <property type="entry name" value="OH_muco_semi_DH"/>
    <property type="match status" value="1"/>
</dbReference>
<dbReference type="InterPro" id="IPR029510">
    <property type="entry name" value="Ald_DH_CS_GLU"/>
</dbReference>
<dbReference type="SUPFAM" id="SSF53720">
    <property type="entry name" value="ALDH-like"/>
    <property type="match status" value="1"/>
</dbReference>
<protein>
    <submittedName>
        <fullName evidence="7">2-hydroxymuconic semialdehyde dehydrogenase</fullName>
        <ecNumber evidence="7">1.2.1.85</ecNumber>
    </submittedName>
</protein>
<dbReference type="InterPro" id="IPR016160">
    <property type="entry name" value="Ald_DH_CS_CYS"/>
</dbReference>
<dbReference type="PROSITE" id="PS00687">
    <property type="entry name" value="ALDEHYDE_DEHYDR_GLU"/>
    <property type="match status" value="1"/>
</dbReference>
<keyword evidence="2 5" id="KW-0560">Oxidoreductase</keyword>
<comment type="similarity">
    <text evidence="1 5">Belongs to the aldehyde dehydrogenase family.</text>
</comment>
<dbReference type="Pfam" id="PF00171">
    <property type="entry name" value="Aldedh"/>
    <property type="match status" value="1"/>
</dbReference>
<feature type="active site" evidence="4">
    <location>
        <position position="274"/>
    </location>
</feature>
<dbReference type="InterPro" id="IPR017628">
    <property type="entry name" value="OHmuconic_semiald_DH"/>
</dbReference>
<keyword evidence="8" id="KW-1185">Reference proteome</keyword>
<accession>A0ABZ0WJS7</accession>
<dbReference type="Gene3D" id="3.40.605.10">
    <property type="entry name" value="Aldehyde Dehydrogenase, Chain A, domain 1"/>
    <property type="match status" value="1"/>
</dbReference>
<dbReference type="Proteomes" id="UP001325479">
    <property type="component" value="Chromosome"/>
</dbReference>
<dbReference type="InterPro" id="IPR016162">
    <property type="entry name" value="Ald_DH_N"/>
</dbReference>
<evidence type="ECO:0000313" key="7">
    <source>
        <dbReference type="EMBL" id="WQD77609.1"/>
    </source>
</evidence>
<evidence type="ECO:0000313" key="8">
    <source>
        <dbReference type="Proteomes" id="UP001325479"/>
    </source>
</evidence>
<name>A0ABZ0WJS7_9BURK</name>
<dbReference type="InterPro" id="IPR016163">
    <property type="entry name" value="Ald_DH_C"/>
</dbReference>
<feature type="domain" description="Aldehyde dehydrogenase" evidence="6">
    <location>
        <begin position="41"/>
        <end position="502"/>
    </location>
</feature>
<evidence type="ECO:0000256" key="3">
    <source>
        <dbReference type="ARBA" id="ARBA00023027"/>
    </source>
</evidence>
<dbReference type="GO" id="GO:0016491">
    <property type="term" value="F:oxidoreductase activity"/>
    <property type="evidence" value="ECO:0007669"/>
    <property type="project" value="UniProtKB-KW"/>
</dbReference>
<dbReference type="CDD" id="cd07093">
    <property type="entry name" value="ALDH_F8_HMSADH"/>
    <property type="match status" value="1"/>
</dbReference>
<dbReference type="Gene3D" id="3.40.309.10">
    <property type="entry name" value="Aldehyde Dehydrogenase, Chain A, domain 2"/>
    <property type="match status" value="1"/>
</dbReference>
<dbReference type="PANTHER" id="PTHR43720:SF2">
    <property type="entry name" value="2-AMINOMUCONIC SEMIALDEHYDE DEHYDROGENASE"/>
    <property type="match status" value="1"/>
</dbReference>
<dbReference type="PANTHER" id="PTHR43720">
    <property type="entry name" value="2-AMINOMUCONIC SEMIALDEHYDE DEHYDROGENASE"/>
    <property type="match status" value="1"/>
</dbReference>
<evidence type="ECO:0000256" key="5">
    <source>
        <dbReference type="RuleBase" id="RU003345"/>
    </source>
</evidence>
<dbReference type="EMBL" id="CP139965">
    <property type="protein sequence ID" value="WQD77609.1"/>
    <property type="molecule type" value="Genomic_DNA"/>
</dbReference>
<evidence type="ECO:0000256" key="2">
    <source>
        <dbReference type="ARBA" id="ARBA00023002"/>
    </source>
</evidence>
<keyword evidence="3" id="KW-0520">NAD</keyword>
<reference evidence="7 8" key="1">
    <citation type="submission" date="2023-12" db="EMBL/GenBank/DDBJ databases">
        <title>Genome sequencing and assembly of bacterial species from a model synthetic community.</title>
        <authorList>
            <person name="Hogle S.L."/>
        </authorList>
    </citation>
    <scope>NUCLEOTIDE SEQUENCE [LARGE SCALE GENOMIC DNA]</scope>
    <source>
        <strain evidence="7 8">HAMBI 2494</strain>
    </source>
</reference>
<dbReference type="EC" id="1.2.1.85" evidence="7"/>
<evidence type="ECO:0000256" key="1">
    <source>
        <dbReference type="ARBA" id="ARBA00009986"/>
    </source>
</evidence>
<proteinExistence type="inferred from homology"/>
<dbReference type="PROSITE" id="PS00070">
    <property type="entry name" value="ALDEHYDE_DEHYDR_CYS"/>
    <property type="match status" value="1"/>
</dbReference>
<dbReference type="InterPro" id="IPR015590">
    <property type="entry name" value="Aldehyde_DH_dom"/>
</dbReference>
<evidence type="ECO:0000256" key="4">
    <source>
        <dbReference type="PROSITE-ProRule" id="PRU10007"/>
    </source>
</evidence>
<gene>
    <name evidence="7" type="ORF">U0042_26765</name>
</gene>